<dbReference type="InterPro" id="IPR051396">
    <property type="entry name" value="Bact_Antivir_Def_Nuclease"/>
</dbReference>
<feature type="domain" description="AAA+ ATPase" evidence="1">
    <location>
        <begin position="20"/>
        <end position="336"/>
    </location>
</feature>
<dbReference type="EMBL" id="CP043494">
    <property type="protein sequence ID" value="WNG51085.1"/>
    <property type="molecule type" value="Genomic_DNA"/>
</dbReference>
<dbReference type="InterPro" id="IPR003593">
    <property type="entry name" value="AAA+_ATPase"/>
</dbReference>
<dbReference type="InterPro" id="IPR003959">
    <property type="entry name" value="ATPase_AAA_core"/>
</dbReference>
<proteinExistence type="predicted"/>
<gene>
    <name evidence="2" type="ORF">F0U60_48375</name>
</gene>
<dbReference type="Pfam" id="PF13304">
    <property type="entry name" value="AAA_21"/>
    <property type="match status" value="1"/>
</dbReference>
<reference evidence="2 3" key="1">
    <citation type="submission" date="2019-08" db="EMBL/GenBank/DDBJ databases">
        <title>Archangium and Cystobacter genomes.</title>
        <authorList>
            <person name="Chen I.-C.K."/>
            <person name="Wielgoss S."/>
        </authorList>
    </citation>
    <scope>NUCLEOTIDE SEQUENCE [LARGE SCALE GENOMIC DNA]</scope>
    <source>
        <strain evidence="2 3">Cbm 6</strain>
    </source>
</reference>
<dbReference type="RefSeq" id="WP_395810943.1">
    <property type="nucleotide sequence ID" value="NZ_CP043494.1"/>
</dbReference>
<dbReference type="SUPFAM" id="SSF52540">
    <property type="entry name" value="P-loop containing nucleoside triphosphate hydrolases"/>
    <property type="match status" value="1"/>
</dbReference>
<dbReference type="Proteomes" id="UP001611383">
    <property type="component" value="Chromosome"/>
</dbReference>
<name>A0ABY9X6R3_9BACT</name>
<protein>
    <submittedName>
        <fullName evidence="2">AAA family ATPase</fullName>
    </submittedName>
</protein>
<dbReference type="SMART" id="SM00382">
    <property type="entry name" value="AAA"/>
    <property type="match status" value="1"/>
</dbReference>
<keyword evidence="3" id="KW-1185">Reference proteome</keyword>
<sequence>MAFTLSVRNYRGLRRVDWSPSGVCALVGPNGSGKTTLIDVLQLLQDTYRSGFTNAIAGHGGAYGLRHFEAEKGERISFKLRVDSAIWEFSPEVSLGPGGARIPLYERITDGDVLSAEFDGSMDEVLGDASPNDVGLRDLIYQDGLDGVPESTRRLVELLSSYRHHHHYALASLRREGSLLGGDLRLNDDGRNLFAVLMNWRNRRDQRERWTFVFNTMRDCYPELFSDFSFPIAANIVSCEVHTPAGHSLTPVLLPDGFLVALIHLCAVASSAPGAVLAIDEPENALHPFTLRRLMEAFREWSDAHDVTVLLATHSPVILDTFKELPEKVFVMEPGEEVLPVPLDSLKKRSWLAHFALGDLYKDLKYGAPAGADEA</sequence>
<dbReference type="Gene3D" id="3.40.50.300">
    <property type="entry name" value="P-loop containing nucleotide triphosphate hydrolases"/>
    <property type="match status" value="2"/>
</dbReference>
<evidence type="ECO:0000259" key="1">
    <source>
        <dbReference type="SMART" id="SM00382"/>
    </source>
</evidence>
<organism evidence="2 3">
    <name type="scientific">Archangium minus</name>
    <dbReference type="NCBI Taxonomy" id="83450"/>
    <lineage>
        <taxon>Bacteria</taxon>
        <taxon>Pseudomonadati</taxon>
        <taxon>Myxococcota</taxon>
        <taxon>Myxococcia</taxon>
        <taxon>Myxococcales</taxon>
        <taxon>Cystobacterineae</taxon>
        <taxon>Archangiaceae</taxon>
        <taxon>Archangium</taxon>
    </lineage>
</organism>
<evidence type="ECO:0000313" key="3">
    <source>
        <dbReference type="Proteomes" id="UP001611383"/>
    </source>
</evidence>
<dbReference type="CDD" id="cd00267">
    <property type="entry name" value="ABC_ATPase"/>
    <property type="match status" value="1"/>
</dbReference>
<dbReference type="InterPro" id="IPR014555">
    <property type="entry name" value="RecF-like"/>
</dbReference>
<dbReference type="PANTHER" id="PTHR43581">
    <property type="entry name" value="ATP/GTP PHOSPHATASE"/>
    <property type="match status" value="1"/>
</dbReference>
<dbReference type="PIRSF" id="PIRSF029347">
    <property type="entry name" value="RecF"/>
    <property type="match status" value="1"/>
</dbReference>
<dbReference type="PANTHER" id="PTHR43581:SF2">
    <property type="entry name" value="EXCINUCLEASE ATPASE SUBUNIT"/>
    <property type="match status" value="1"/>
</dbReference>
<evidence type="ECO:0000313" key="2">
    <source>
        <dbReference type="EMBL" id="WNG51085.1"/>
    </source>
</evidence>
<dbReference type="InterPro" id="IPR027417">
    <property type="entry name" value="P-loop_NTPase"/>
</dbReference>
<accession>A0ABY9X6R3</accession>